<dbReference type="Pfam" id="PF16025">
    <property type="entry name" value="CaM_bind"/>
    <property type="match status" value="1"/>
</dbReference>
<evidence type="ECO:0000256" key="1">
    <source>
        <dbReference type="SAM" id="MobiDB-lite"/>
    </source>
</evidence>
<reference evidence="2" key="2">
    <citation type="submission" date="2024-08" db="UniProtKB">
        <authorList>
            <consortium name="EnsemblMetazoa"/>
        </authorList>
    </citation>
    <scope>IDENTIFICATION</scope>
</reference>
<dbReference type="GeneID" id="109539460"/>
<evidence type="ECO:0008006" key="4">
    <source>
        <dbReference type="Google" id="ProtNLM"/>
    </source>
</evidence>
<organism evidence="2 3">
    <name type="scientific">Dendroctonus ponderosae</name>
    <name type="common">Mountain pine beetle</name>
    <dbReference type="NCBI Taxonomy" id="77166"/>
    <lineage>
        <taxon>Eukaryota</taxon>
        <taxon>Metazoa</taxon>
        <taxon>Ecdysozoa</taxon>
        <taxon>Arthropoda</taxon>
        <taxon>Hexapoda</taxon>
        <taxon>Insecta</taxon>
        <taxon>Pterygota</taxon>
        <taxon>Neoptera</taxon>
        <taxon>Endopterygota</taxon>
        <taxon>Coleoptera</taxon>
        <taxon>Polyphaga</taxon>
        <taxon>Cucujiformia</taxon>
        <taxon>Curculionidae</taxon>
        <taxon>Scolytinae</taxon>
        <taxon>Dendroctonus</taxon>
    </lineage>
</organism>
<reference evidence="3" key="1">
    <citation type="journal article" date="2013" name="Genome Biol.">
        <title>Draft genome of the mountain pine beetle, Dendroctonus ponderosae Hopkins, a major forest pest.</title>
        <authorList>
            <person name="Keeling C.I."/>
            <person name="Yuen M.M."/>
            <person name="Liao N.Y."/>
            <person name="Docking T.R."/>
            <person name="Chan S.K."/>
            <person name="Taylor G.A."/>
            <person name="Palmquist D.L."/>
            <person name="Jackman S.D."/>
            <person name="Nguyen A."/>
            <person name="Li M."/>
            <person name="Henderson H."/>
            <person name="Janes J.K."/>
            <person name="Zhao Y."/>
            <person name="Pandoh P."/>
            <person name="Moore R."/>
            <person name="Sperling F.A."/>
            <person name="Huber D.P."/>
            <person name="Birol I."/>
            <person name="Jones S.J."/>
            <person name="Bohlmann J."/>
        </authorList>
    </citation>
    <scope>NUCLEOTIDE SEQUENCE</scope>
</reference>
<dbReference type="InterPro" id="IPR033207">
    <property type="entry name" value="CCP110"/>
</dbReference>
<feature type="compositionally biased region" description="Basic and acidic residues" evidence="1">
    <location>
        <begin position="501"/>
        <end position="510"/>
    </location>
</feature>
<dbReference type="EnsemblMetazoa" id="XM_019907207.1">
    <property type="protein sequence ID" value="XP_019762766.1"/>
    <property type="gene ID" value="LOC109539460"/>
</dbReference>
<dbReference type="GO" id="GO:0005814">
    <property type="term" value="C:centriole"/>
    <property type="evidence" value="ECO:0007669"/>
    <property type="project" value="InterPro"/>
</dbReference>
<dbReference type="GO" id="GO:0007099">
    <property type="term" value="P:centriole replication"/>
    <property type="evidence" value="ECO:0007669"/>
    <property type="project" value="InterPro"/>
</dbReference>
<feature type="compositionally biased region" description="Polar residues" evidence="1">
    <location>
        <begin position="524"/>
        <end position="535"/>
    </location>
</feature>
<dbReference type="GO" id="GO:1903723">
    <property type="term" value="P:negative regulation of centriole elongation"/>
    <property type="evidence" value="ECO:0007669"/>
    <property type="project" value="TreeGrafter"/>
</dbReference>
<accession>A0AAR5PPQ1</accession>
<dbReference type="PANTHER" id="PTHR13594:SF1">
    <property type="entry name" value="CENTRIOLAR COILED-COIL PROTEIN OF 110 KDA"/>
    <property type="match status" value="1"/>
</dbReference>
<keyword evidence="3" id="KW-1185">Reference proteome</keyword>
<dbReference type="GO" id="GO:0032053">
    <property type="term" value="P:ciliary basal body organization"/>
    <property type="evidence" value="ECO:0007669"/>
    <property type="project" value="TreeGrafter"/>
</dbReference>
<dbReference type="Proteomes" id="UP000019118">
    <property type="component" value="Unassembled WGS sequence"/>
</dbReference>
<feature type="region of interest" description="Disordered" evidence="1">
    <location>
        <begin position="500"/>
        <end position="535"/>
    </location>
</feature>
<evidence type="ECO:0000313" key="3">
    <source>
        <dbReference type="Proteomes" id="UP000019118"/>
    </source>
</evidence>
<dbReference type="KEGG" id="dpa:109539460"/>
<dbReference type="PANTHER" id="PTHR13594">
    <property type="entry name" value="CENTRIOLAR COILED-COIL PROTEIN OF 110 KDA"/>
    <property type="match status" value="1"/>
</dbReference>
<sequence length="535" mass="60678">MLYKMQHPYVSVIKVNGIPILPPVITPQLRKELLNYRQQAIRLQRQLENRLSLKSNTNGCLKEAFSNDDFHDNNYIAVFATPEEINPIVPISMHLSKDLIEVTEYNKDGLKIINNTQTAQSDNISSSLDHVAFEVDSRGSQPFQPRLLRSNSYTLERPSPILMEHLRNEQSAGSPCLANTLKWSSPDGKSIESISNTARHQDPNEVVTDTADLAKDVEKPKATAIEVYQTDISVQQITVNTTIQDLPSGGCRNKEKHNSFFSNHPFDSLEPDSEFLKVLKDVPDEYAHKIIDLLRKQQLEQKQRLERYNHLNNASTANERSICSESPPLTITPNESMQRSNTFSMSPSQSICYTASSDRESRLDPPISYIEPLDVTQLHPTNVHLEYNLSDKNYSKANVAEIDQDLLRSLERERASSVIGASVRGYLIRRLIRTDKVQTLIATVKEVLMCALELHHSDNIDEKDVELHRRLINQLSAALHSFHGIFFDLPIEEQMAIISADRQRKAEKSSRTQSSSRSSSKQRLINTSPNDTKVE</sequence>
<name>A0AAR5PPQ1_DENPD</name>
<dbReference type="PROSITE" id="PS50096">
    <property type="entry name" value="IQ"/>
    <property type="match status" value="1"/>
</dbReference>
<evidence type="ECO:0000313" key="2">
    <source>
        <dbReference type="EnsemblMetazoa" id="XP_019762766.1"/>
    </source>
</evidence>
<feature type="region of interest" description="Disordered" evidence="1">
    <location>
        <begin position="315"/>
        <end position="345"/>
    </location>
</feature>
<dbReference type="AlphaFoldDB" id="A0AAR5PPQ1"/>
<protein>
    <recommendedName>
        <fullName evidence="4">Centriolar coiled-coil protein of 110 kDa</fullName>
    </recommendedName>
</protein>
<dbReference type="GO" id="GO:0032465">
    <property type="term" value="P:regulation of cytokinesis"/>
    <property type="evidence" value="ECO:0007669"/>
    <property type="project" value="InterPro"/>
</dbReference>
<proteinExistence type="predicted"/>
<feature type="compositionally biased region" description="Low complexity" evidence="1">
    <location>
        <begin position="511"/>
        <end position="523"/>
    </location>
</feature>